<sequence length="495" mass="53985">MANATAITIPERQRLRSALLQSDVVVFRGTLEAAKQRRVDASSASQKGRPLCGHILEDLEAKHGIHVLHTALQGPNPAAMLQYVLSVDVWRGSTQKKHAFLGNVDMEGRDAFMEACRVVTPDHLGEVLGILHEAFNGRCRNAAEKEYRARNPMVDREGRSAVHIAMEERNMTALEWMHGKGCFDMKRRVEGNGVYGGRSLGHFAVLGGWIDGVKWFHERVWGEQTAWLREQDGAGSTPLRAALDTFGHRHPVYKAVYIDCMGMLADADAPDWEDPDGPAWADLDVRGIDNVGGGDLIGGGLPDLPMLVDVPPAQQLPVAAPMLPMAGQWPAQFTVPQPVQQMPAMNPQFGGQGLAHLPGPIQQPVQQMAMNPSVGEQWPAQPPVPQLPMDPSWGAYPHMQQPVQHMVPMNPPLGGPGRAYLPIQQPVQHMAAPMNPPLPFGGQGPAYPPMQQPVQQMASPMSSVGLWSPQLQGAPMGPALDGQWPGHQPQWWGND</sequence>
<dbReference type="Gene3D" id="1.25.40.20">
    <property type="entry name" value="Ankyrin repeat-containing domain"/>
    <property type="match status" value="1"/>
</dbReference>
<protein>
    <recommendedName>
        <fullName evidence="3">Ankyrin</fullName>
    </recommendedName>
</protein>
<keyword evidence="2" id="KW-1185">Reference proteome</keyword>
<evidence type="ECO:0000313" key="2">
    <source>
        <dbReference type="Proteomes" id="UP001321760"/>
    </source>
</evidence>
<proteinExistence type="predicted"/>
<gene>
    <name evidence="1" type="ORF">QBC34DRAFT_383316</name>
</gene>
<dbReference type="Proteomes" id="UP001321760">
    <property type="component" value="Unassembled WGS sequence"/>
</dbReference>
<dbReference type="AlphaFoldDB" id="A0AAV9GD65"/>
<name>A0AAV9GD65_9PEZI</name>
<reference evidence="1" key="1">
    <citation type="journal article" date="2023" name="Mol. Phylogenet. Evol.">
        <title>Genome-scale phylogeny and comparative genomics of the fungal order Sordariales.</title>
        <authorList>
            <person name="Hensen N."/>
            <person name="Bonometti L."/>
            <person name="Westerberg I."/>
            <person name="Brannstrom I.O."/>
            <person name="Guillou S."/>
            <person name="Cros-Aarteil S."/>
            <person name="Calhoun S."/>
            <person name="Haridas S."/>
            <person name="Kuo A."/>
            <person name="Mondo S."/>
            <person name="Pangilinan J."/>
            <person name="Riley R."/>
            <person name="LaButti K."/>
            <person name="Andreopoulos B."/>
            <person name="Lipzen A."/>
            <person name="Chen C."/>
            <person name="Yan M."/>
            <person name="Daum C."/>
            <person name="Ng V."/>
            <person name="Clum A."/>
            <person name="Steindorff A."/>
            <person name="Ohm R.A."/>
            <person name="Martin F."/>
            <person name="Silar P."/>
            <person name="Natvig D.O."/>
            <person name="Lalanne C."/>
            <person name="Gautier V."/>
            <person name="Ament-Velasquez S.L."/>
            <person name="Kruys A."/>
            <person name="Hutchinson M.I."/>
            <person name="Powell A.J."/>
            <person name="Barry K."/>
            <person name="Miller A.N."/>
            <person name="Grigoriev I.V."/>
            <person name="Debuchy R."/>
            <person name="Gladieux P."/>
            <person name="Hiltunen Thoren M."/>
            <person name="Johannesson H."/>
        </authorList>
    </citation>
    <scope>NUCLEOTIDE SEQUENCE</scope>
    <source>
        <strain evidence="1">PSN243</strain>
    </source>
</reference>
<evidence type="ECO:0008006" key="3">
    <source>
        <dbReference type="Google" id="ProtNLM"/>
    </source>
</evidence>
<organism evidence="1 2">
    <name type="scientific">Podospora aff. communis PSN243</name>
    <dbReference type="NCBI Taxonomy" id="3040156"/>
    <lineage>
        <taxon>Eukaryota</taxon>
        <taxon>Fungi</taxon>
        <taxon>Dikarya</taxon>
        <taxon>Ascomycota</taxon>
        <taxon>Pezizomycotina</taxon>
        <taxon>Sordariomycetes</taxon>
        <taxon>Sordariomycetidae</taxon>
        <taxon>Sordariales</taxon>
        <taxon>Podosporaceae</taxon>
        <taxon>Podospora</taxon>
    </lineage>
</organism>
<reference evidence="1" key="2">
    <citation type="submission" date="2023-05" db="EMBL/GenBank/DDBJ databases">
        <authorList>
            <consortium name="Lawrence Berkeley National Laboratory"/>
            <person name="Steindorff A."/>
            <person name="Hensen N."/>
            <person name="Bonometti L."/>
            <person name="Westerberg I."/>
            <person name="Brannstrom I.O."/>
            <person name="Guillou S."/>
            <person name="Cros-Aarteil S."/>
            <person name="Calhoun S."/>
            <person name="Haridas S."/>
            <person name="Kuo A."/>
            <person name="Mondo S."/>
            <person name="Pangilinan J."/>
            <person name="Riley R."/>
            <person name="Labutti K."/>
            <person name="Andreopoulos B."/>
            <person name="Lipzen A."/>
            <person name="Chen C."/>
            <person name="Yanf M."/>
            <person name="Daum C."/>
            <person name="Ng V."/>
            <person name="Clum A."/>
            <person name="Ohm R."/>
            <person name="Martin F."/>
            <person name="Silar P."/>
            <person name="Natvig D."/>
            <person name="Lalanne C."/>
            <person name="Gautier V."/>
            <person name="Ament-Velasquez S.L."/>
            <person name="Kruys A."/>
            <person name="Hutchinson M.I."/>
            <person name="Powell A.J."/>
            <person name="Barry K."/>
            <person name="Miller A.N."/>
            <person name="Grigoriev I.V."/>
            <person name="Debuchy R."/>
            <person name="Gladieux P."/>
            <person name="Thoren M.H."/>
            <person name="Johannesson H."/>
        </authorList>
    </citation>
    <scope>NUCLEOTIDE SEQUENCE</scope>
    <source>
        <strain evidence="1">PSN243</strain>
    </source>
</reference>
<dbReference type="EMBL" id="MU865957">
    <property type="protein sequence ID" value="KAK4446426.1"/>
    <property type="molecule type" value="Genomic_DNA"/>
</dbReference>
<accession>A0AAV9GD65</accession>
<comment type="caution">
    <text evidence="1">The sequence shown here is derived from an EMBL/GenBank/DDBJ whole genome shotgun (WGS) entry which is preliminary data.</text>
</comment>
<evidence type="ECO:0000313" key="1">
    <source>
        <dbReference type="EMBL" id="KAK4446426.1"/>
    </source>
</evidence>
<dbReference type="InterPro" id="IPR036770">
    <property type="entry name" value="Ankyrin_rpt-contain_sf"/>
</dbReference>